<dbReference type="GO" id="GO:0003676">
    <property type="term" value="F:nucleic acid binding"/>
    <property type="evidence" value="ECO:0007669"/>
    <property type="project" value="InterPro"/>
</dbReference>
<reference evidence="3 4" key="1">
    <citation type="submission" date="2020-07" db="EMBL/GenBank/DDBJ databases">
        <title>Natrinema (YPL30) sp. nov. and Haloterrigena xxxxxx (YPL8) sp. nov., isolated from a salt mine.</title>
        <authorList>
            <person name="Cui H."/>
        </authorList>
    </citation>
    <scope>NUCLEOTIDE SEQUENCE [LARGE SCALE GENOMIC DNA]</scope>
    <source>
        <strain evidence="3 4">YPL13</strain>
    </source>
</reference>
<dbReference type="EMBL" id="CP059154">
    <property type="protein sequence ID" value="QLK27031.1"/>
    <property type="molecule type" value="Genomic_DNA"/>
</dbReference>
<dbReference type="InterPro" id="IPR038720">
    <property type="entry name" value="YprB_RNase_H-like_dom"/>
</dbReference>
<dbReference type="SUPFAM" id="SSF53098">
    <property type="entry name" value="Ribonuclease H-like"/>
    <property type="match status" value="1"/>
</dbReference>
<evidence type="ECO:0000313" key="4">
    <source>
        <dbReference type="Proteomes" id="UP000510869"/>
    </source>
</evidence>
<keyword evidence="4" id="KW-1185">Reference proteome</keyword>
<dbReference type="Pfam" id="PF14520">
    <property type="entry name" value="HHH_5"/>
    <property type="match status" value="1"/>
</dbReference>
<dbReference type="Proteomes" id="UP000510869">
    <property type="component" value="Chromosome"/>
</dbReference>
<dbReference type="KEGG" id="nay:HYG81_05320"/>
<evidence type="ECO:0000256" key="1">
    <source>
        <dbReference type="SAM" id="MobiDB-lite"/>
    </source>
</evidence>
<dbReference type="AlphaFoldDB" id="A0A7D6CSS0"/>
<sequence length="507" mass="54459">MSAEDGADLLALRCDAVADLDDTALRDALSYFDPDLVYVVRESSDVRVVSRLRRAFDGPVVSAGGPADVRTETVAGITFVFAGSVALLEDLPEDEETPTAEYVVCDDIEPTTDAVMLEATLAGRESIARYQSRASGTASVLTGALEASYDHVWEPTVDGERIEIPVRGVAPLRRSGAAELACLTCDRRGSVAVSSAPADRFGLLALSSVGPTTAARLRTNGYETRAAVAEATETDLRAIDGVGASTARAIRHSARSLAESHVVRRTDEPVPPAAETATPLFVDIETDGLQPTIIWLIGVYDPERDAYVDFVDTDPSRDDPGAVTREFVSWLAAEYDAPSLVAWNGHAFDYKHLERFIARDVPEFRDYWQENVFTYDLYDWAVRREHAVLPGRTNRLEDVAEALGCDRSGAAAALDGKSLAERIRRLLESERPSVSGSDDGAAPTRAATGPDIDWAAARQYCEADVRELAAVADAIAAAPLETGGAQTAEGQERSTDDSTTQTGIADF</sequence>
<evidence type="ECO:0000313" key="3">
    <source>
        <dbReference type="EMBL" id="QLK27031.1"/>
    </source>
</evidence>
<feature type="compositionally biased region" description="Polar residues" evidence="1">
    <location>
        <begin position="497"/>
        <end position="507"/>
    </location>
</feature>
<dbReference type="Pfam" id="PF13482">
    <property type="entry name" value="RNase_H_2"/>
    <property type="match status" value="1"/>
</dbReference>
<proteinExistence type="predicted"/>
<dbReference type="Gene3D" id="1.10.150.20">
    <property type="entry name" value="5' to 3' exonuclease, C-terminal subdomain"/>
    <property type="match status" value="1"/>
</dbReference>
<dbReference type="OrthoDB" id="50367at2157"/>
<protein>
    <submittedName>
        <fullName evidence="3">Ribonuclease H-like domain-containing protein</fullName>
    </submittedName>
</protein>
<dbReference type="Gene3D" id="3.30.420.10">
    <property type="entry name" value="Ribonuclease H-like superfamily/Ribonuclease H"/>
    <property type="match status" value="1"/>
</dbReference>
<dbReference type="InterPro" id="IPR010995">
    <property type="entry name" value="DNA_repair_Rad51/TF_NusA_a-hlx"/>
</dbReference>
<evidence type="ECO:0000259" key="2">
    <source>
        <dbReference type="Pfam" id="PF13482"/>
    </source>
</evidence>
<feature type="domain" description="YprB ribonuclease H-like" evidence="2">
    <location>
        <begin position="280"/>
        <end position="473"/>
    </location>
</feature>
<organism evidence="3 4">
    <name type="scientific">Natrinema zhouii</name>
    <dbReference type="NCBI Taxonomy" id="1710539"/>
    <lineage>
        <taxon>Archaea</taxon>
        <taxon>Methanobacteriati</taxon>
        <taxon>Methanobacteriota</taxon>
        <taxon>Stenosarchaea group</taxon>
        <taxon>Halobacteria</taxon>
        <taxon>Halobacteriales</taxon>
        <taxon>Natrialbaceae</taxon>
        <taxon>Natrinema</taxon>
    </lineage>
</organism>
<dbReference type="GO" id="GO:0000166">
    <property type="term" value="F:nucleotide binding"/>
    <property type="evidence" value="ECO:0007669"/>
    <property type="project" value="InterPro"/>
</dbReference>
<dbReference type="GeneID" id="56142603"/>
<gene>
    <name evidence="3" type="ORF">HYG81_05320</name>
</gene>
<accession>A0A7D6CSS0</accession>
<feature type="region of interest" description="Disordered" evidence="1">
    <location>
        <begin position="482"/>
        <end position="507"/>
    </location>
</feature>
<dbReference type="RefSeq" id="WP_180842199.1">
    <property type="nucleotide sequence ID" value="NZ_CP059154.1"/>
</dbReference>
<dbReference type="InterPro" id="IPR012337">
    <property type="entry name" value="RNaseH-like_sf"/>
</dbReference>
<dbReference type="SUPFAM" id="SSF47794">
    <property type="entry name" value="Rad51 N-terminal domain-like"/>
    <property type="match status" value="1"/>
</dbReference>
<dbReference type="InterPro" id="IPR036397">
    <property type="entry name" value="RNaseH_sf"/>
</dbReference>
<name>A0A7D6CSS0_9EURY</name>